<dbReference type="Gene3D" id="3.40.50.1860">
    <property type="match status" value="2"/>
</dbReference>
<keyword evidence="4" id="KW-1185">Reference proteome</keyword>
<dbReference type="InterPro" id="IPR015942">
    <property type="entry name" value="Asp/Glu/hydantoin_racemase"/>
</dbReference>
<evidence type="ECO:0000313" key="4">
    <source>
        <dbReference type="Proteomes" id="UP001336250"/>
    </source>
</evidence>
<evidence type="ECO:0000256" key="1">
    <source>
        <dbReference type="ARBA" id="ARBA00007847"/>
    </source>
</evidence>
<reference evidence="3 4" key="1">
    <citation type="submission" date="2024-02" db="EMBL/GenBank/DDBJ databases">
        <title>Genome sequence of Aquincola sp. MAHUQ-54.</title>
        <authorList>
            <person name="Huq M.A."/>
        </authorList>
    </citation>
    <scope>NUCLEOTIDE SEQUENCE [LARGE SCALE GENOMIC DNA]</scope>
    <source>
        <strain evidence="3 4">MAHUQ-54</strain>
    </source>
</reference>
<comment type="caution">
    <text evidence="3">The sequence shown here is derived from an EMBL/GenBank/DDBJ whole genome shotgun (WGS) entry which is preliminary data.</text>
</comment>
<dbReference type="Proteomes" id="UP001336250">
    <property type="component" value="Unassembled WGS sequence"/>
</dbReference>
<dbReference type="NCBIfam" id="TIGR00035">
    <property type="entry name" value="asp_race"/>
    <property type="match status" value="1"/>
</dbReference>
<gene>
    <name evidence="3" type="ORF">V4F39_24605</name>
</gene>
<organism evidence="3 4">
    <name type="scientific">Aquincola agrisoli</name>
    <dbReference type="NCBI Taxonomy" id="3119538"/>
    <lineage>
        <taxon>Bacteria</taxon>
        <taxon>Pseudomonadati</taxon>
        <taxon>Pseudomonadota</taxon>
        <taxon>Betaproteobacteria</taxon>
        <taxon>Burkholderiales</taxon>
        <taxon>Sphaerotilaceae</taxon>
        <taxon>Aquincola</taxon>
    </lineage>
</organism>
<dbReference type="SUPFAM" id="SSF53681">
    <property type="entry name" value="Aspartate/glutamate racemase"/>
    <property type="match status" value="2"/>
</dbReference>
<dbReference type="GO" id="GO:0047661">
    <property type="term" value="F:amino-acid racemase activity"/>
    <property type="evidence" value="ECO:0007669"/>
    <property type="project" value="InterPro"/>
</dbReference>
<evidence type="ECO:0000313" key="3">
    <source>
        <dbReference type="EMBL" id="MEF7617118.1"/>
    </source>
</evidence>
<dbReference type="AlphaFoldDB" id="A0AAW9QLV6"/>
<sequence length="242" mass="25687">MRTLGLLGGMSWESTAVYYRLLNQGVARRCGGLHSAPLRIASVDFAPVAQWQSQGQWAAAAQHLGALGAGLWQAGAQGLVLATNTMHKVADDIEARAGLPLLHIADATGAAIRAAGLRCVGLLGTRFTMEDPSIVIDRLRERSGVEVLVPAAADRARVHATIYDELCRGVVGEPARAAFLGVIDRLAARGAQGVILGCTEIMLLLDPAQHAFPLFDSTTLHARAAVDWMLQDNDPANPRDLS</sequence>
<comment type="similarity">
    <text evidence="1">Belongs to the aspartate/glutamate racemases family.</text>
</comment>
<name>A0AAW9QLV6_9BURK</name>
<dbReference type="RefSeq" id="WP_332292799.1">
    <property type="nucleotide sequence ID" value="NZ_JAZIBG010000054.1"/>
</dbReference>
<accession>A0AAW9QLV6</accession>
<evidence type="ECO:0000256" key="2">
    <source>
        <dbReference type="ARBA" id="ARBA00023235"/>
    </source>
</evidence>
<keyword evidence="2" id="KW-0413">Isomerase</keyword>
<dbReference type="InterPro" id="IPR001920">
    <property type="entry name" value="Asp/Glu_race"/>
</dbReference>
<dbReference type="PANTHER" id="PTHR21198">
    <property type="entry name" value="GLUTAMATE RACEMASE"/>
    <property type="match status" value="1"/>
</dbReference>
<protein>
    <submittedName>
        <fullName evidence="3">Aspartate/glutamate racemase family protein</fullName>
    </submittedName>
</protein>
<dbReference type="InterPro" id="IPR004380">
    <property type="entry name" value="Asp_race"/>
</dbReference>
<dbReference type="PANTHER" id="PTHR21198:SF7">
    <property type="entry name" value="ASPARTATE-GLUTAMATE RACEMASE FAMILY"/>
    <property type="match status" value="1"/>
</dbReference>
<dbReference type="EMBL" id="JAZIBG010000054">
    <property type="protein sequence ID" value="MEF7617118.1"/>
    <property type="molecule type" value="Genomic_DNA"/>
</dbReference>
<proteinExistence type="inferred from homology"/>
<dbReference type="Pfam" id="PF01177">
    <property type="entry name" value="Asp_Glu_race"/>
    <property type="match status" value="1"/>
</dbReference>